<keyword evidence="1 3" id="KW-0547">Nucleotide-binding</keyword>
<dbReference type="OrthoDB" id="5334845at2759"/>
<dbReference type="GO" id="GO:0016197">
    <property type="term" value="P:endosomal transport"/>
    <property type="evidence" value="ECO:0007669"/>
    <property type="project" value="TreeGrafter"/>
</dbReference>
<dbReference type="PANTHER" id="PTHR23074">
    <property type="entry name" value="AAA DOMAIN-CONTAINING"/>
    <property type="match status" value="1"/>
</dbReference>
<dbReference type="EMBL" id="MU004236">
    <property type="protein sequence ID" value="KAF2668441.1"/>
    <property type="molecule type" value="Genomic_DNA"/>
</dbReference>
<dbReference type="GO" id="GO:0005524">
    <property type="term" value="F:ATP binding"/>
    <property type="evidence" value="ECO:0007669"/>
    <property type="project" value="UniProtKB-KW"/>
</dbReference>
<dbReference type="SMART" id="SM00382">
    <property type="entry name" value="AAA"/>
    <property type="match status" value="1"/>
</dbReference>
<protein>
    <submittedName>
        <fullName evidence="6">AAA-domain-containing protein</fullName>
    </submittedName>
</protein>
<evidence type="ECO:0000313" key="6">
    <source>
        <dbReference type="EMBL" id="KAF2668441.1"/>
    </source>
</evidence>
<dbReference type="PANTHER" id="PTHR23074:SF83">
    <property type="entry name" value="VACUOLAR PROTEIN SORTING-ASSOCIATED PROTEIN 4A"/>
    <property type="match status" value="1"/>
</dbReference>
<reference evidence="6" key="1">
    <citation type="journal article" date="2020" name="Stud. Mycol.">
        <title>101 Dothideomycetes genomes: a test case for predicting lifestyles and emergence of pathogens.</title>
        <authorList>
            <person name="Haridas S."/>
            <person name="Albert R."/>
            <person name="Binder M."/>
            <person name="Bloem J."/>
            <person name="Labutti K."/>
            <person name="Salamov A."/>
            <person name="Andreopoulos B."/>
            <person name="Baker S."/>
            <person name="Barry K."/>
            <person name="Bills G."/>
            <person name="Bluhm B."/>
            <person name="Cannon C."/>
            <person name="Castanera R."/>
            <person name="Culley D."/>
            <person name="Daum C."/>
            <person name="Ezra D."/>
            <person name="Gonzalez J."/>
            <person name="Henrissat B."/>
            <person name="Kuo A."/>
            <person name="Liang C."/>
            <person name="Lipzen A."/>
            <person name="Lutzoni F."/>
            <person name="Magnuson J."/>
            <person name="Mondo S."/>
            <person name="Nolan M."/>
            <person name="Ohm R."/>
            <person name="Pangilinan J."/>
            <person name="Park H.-J."/>
            <person name="Ramirez L."/>
            <person name="Alfaro M."/>
            <person name="Sun H."/>
            <person name="Tritt A."/>
            <person name="Yoshinaga Y."/>
            <person name="Zwiers L.-H."/>
            <person name="Turgeon B."/>
            <person name="Goodwin S."/>
            <person name="Spatafora J."/>
            <person name="Crous P."/>
            <person name="Grigoriev I."/>
        </authorList>
    </citation>
    <scope>NUCLEOTIDE SEQUENCE</scope>
    <source>
        <strain evidence="6">CBS 115976</strain>
    </source>
</reference>
<evidence type="ECO:0000259" key="5">
    <source>
        <dbReference type="SMART" id="SM00382"/>
    </source>
</evidence>
<dbReference type="InterPro" id="IPR003960">
    <property type="entry name" value="ATPase_AAA_CS"/>
</dbReference>
<proteinExistence type="inferred from homology"/>
<name>A0A6A6UA19_9PEZI</name>
<dbReference type="InterPro" id="IPR003959">
    <property type="entry name" value="ATPase_AAA_core"/>
</dbReference>
<dbReference type="Gene3D" id="1.10.8.60">
    <property type="match status" value="1"/>
</dbReference>
<feature type="compositionally biased region" description="Basic and acidic residues" evidence="4">
    <location>
        <begin position="123"/>
        <end position="181"/>
    </location>
</feature>
<dbReference type="PROSITE" id="PS00674">
    <property type="entry name" value="AAA"/>
    <property type="match status" value="1"/>
</dbReference>
<dbReference type="InterPro" id="IPR015415">
    <property type="entry name" value="Spast_Vps4_C"/>
</dbReference>
<dbReference type="InterPro" id="IPR050304">
    <property type="entry name" value="MT-severing_AAA_ATPase"/>
</dbReference>
<sequence length="498" mass="55200">MVATIKNPQKGKRHQVVGFVAACVPSLKVDTDGALGVELKVFDYLATKVQKWIANKKEDEELEKMVKGLVVQNGGKKKKETKVAGKVQDKPKGDDKKEVPQPATDKQSPKSLSGNGGVPDLIVTKKEDPKSDNVQKKEGKNAISNGEKKDKKEITKPADEGKPKTENEEDKHSRATHDKQLDASLDDTVQAFKPDTTWDMVAGLENAKLQLQLAAELPEKQPALFQGRRKAAQFVLLYGPPGTGKGHLAKALCNGVDSTFFMVSASDMTSKWLGDSERLVRLLFKRARKNTPSIIFFDEIDALCGSREAEADALLAQMKTEFLVQMDGMNNDNSGVTVIAATNLPWKLDPAFIRRFQKRIEINLPDESSREKVFQIEIGETQCNLTAEDYKELGRKSAGFSGSDIKSTVQHALNCPLAKIIHATHFFIDDDGHYIPCDSTHEGALMMSWREVPRNMIKDVGMGRDDIFESLRQSRSSVNPKDLEKYSEWTEMHGTSGA</sequence>
<dbReference type="FunFam" id="3.40.50.300:FF:002588">
    <property type="entry name" value="ATPase, AAA family"/>
    <property type="match status" value="1"/>
</dbReference>
<evidence type="ECO:0000313" key="7">
    <source>
        <dbReference type="Proteomes" id="UP000799302"/>
    </source>
</evidence>
<organism evidence="6 7">
    <name type="scientific">Microthyrium microscopicum</name>
    <dbReference type="NCBI Taxonomy" id="703497"/>
    <lineage>
        <taxon>Eukaryota</taxon>
        <taxon>Fungi</taxon>
        <taxon>Dikarya</taxon>
        <taxon>Ascomycota</taxon>
        <taxon>Pezizomycotina</taxon>
        <taxon>Dothideomycetes</taxon>
        <taxon>Dothideomycetes incertae sedis</taxon>
        <taxon>Microthyriales</taxon>
        <taxon>Microthyriaceae</taxon>
        <taxon>Microthyrium</taxon>
    </lineage>
</organism>
<feature type="compositionally biased region" description="Polar residues" evidence="4">
    <location>
        <begin position="104"/>
        <end position="113"/>
    </location>
</feature>
<gene>
    <name evidence="6" type="ORF">BT63DRAFT_276917</name>
</gene>
<evidence type="ECO:0000256" key="2">
    <source>
        <dbReference type="ARBA" id="ARBA00022840"/>
    </source>
</evidence>
<dbReference type="Proteomes" id="UP000799302">
    <property type="component" value="Unassembled WGS sequence"/>
</dbReference>
<dbReference type="GO" id="GO:0016887">
    <property type="term" value="F:ATP hydrolysis activity"/>
    <property type="evidence" value="ECO:0007669"/>
    <property type="project" value="InterPro"/>
</dbReference>
<feature type="domain" description="AAA+ ATPase" evidence="5">
    <location>
        <begin position="231"/>
        <end position="366"/>
    </location>
</feature>
<evidence type="ECO:0000256" key="3">
    <source>
        <dbReference type="RuleBase" id="RU003651"/>
    </source>
</evidence>
<keyword evidence="2 3" id="KW-0067">ATP-binding</keyword>
<dbReference type="SUPFAM" id="SSF52540">
    <property type="entry name" value="P-loop containing nucleoside triphosphate hydrolases"/>
    <property type="match status" value="1"/>
</dbReference>
<dbReference type="GO" id="GO:0007033">
    <property type="term" value="P:vacuole organization"/>
    <property type="evidence" value="ECO:0007669"/>
    <property type="project" value="TreeGrafter"/>
</dbReference>
<dbReference type="AlphaFoldDB" id="A0A6A6UA19"/>
<accession>A0A6A6UA19</accession>
<evidence type="ECO:0000256" key="4">
    <source>
        <dbReference type="SAM" id="MobiDB-lite"/>
    </source>
</evidence>
<dbReference type="Pfam" id="PF00004">
    <property type="entry name" value="AAA"/>
    <property type="match status" value="1"/>
</dbReference>
<dbReference type="InterPro" id="IPR003593">
    <property type="entry name" value="AAA+_ATPase"/>
</dbReference>
<evidence type="ECO:0000256" key="1">
    <source>
        <dbReference type="ARBA" id="ARBA00022741"/>
    </source>
</evidence>
<dbReference type="Pfam" id="PF09336">
    <property type="entry name" value="Vps4_C"/>
    <property type="match status" value="1"/>
</dbReference>
<comment type="similarity">
    <text evidence="3">Belongs to the AAA ATPase family.</text>
</comment>
<dbReference type="Gene3D" id="3.40.50.300">
    <property type="entry name" value="P-loop containing nucleotide triphosphate hydrolases"/>
    <property type="match status" value="1"/>
</dbReference>
<feature type="region of interest" description="Disordered" evidence="4">
    <location>
        <begin position="71"/>
        <end position="183"/>
    </location>
</feature>
<dbReference type="InterPro" id="IPR027417">
    <property type="entry name" value="P-loop_NTPase"/>
</dbReference>
<keyword evidence="7" id="KW-1185">Reference proteome</keyword>
<feature type="compositionally biased region" description="Basic and acidic residues" evidence="4">
    <location>
        <begin position="81"/>
        <end position="99"/>
    </location>
</feature>